<reference evidence="1 2" key="1">
    <citation type="journal article" date="2018" name="Sci. Rep.">
        <title>Genomic signatures of local adaptation to the degree of environmental predictability in rotifers.</title>
        <authorList>
            <person name="Franch-Gras L."/>
            <person name="Hahn C."/>
            <person name="Garcia-Roger E.M."/>
            <person name="Carmona M.J."/>
            <person name="Serra M."/>
            <person name="Gomez A."/>
        </authorList>
    </citation>
    <scope>NUCLEOTIDE SEQUENCE [LARGE SCALE GENOMIC DNA]</scope>
    <source>
        <strain evidence="1">HYR1</strain>
    </source>
</reference>
<evidence type="ECO:0000313" key="1">
    <source>
        <dbReference type="EMBL" id="RMZ96016.1"/>
    </source>
</evidence>
<sequence>MNVWHALRAQPKTLGLMFDQIHTDFGLLECKDRHRLAWRSDLNCELTGISYYRDLIWVIKQSFNVTCIDKNNAYYLL</sequence>
<gene>
    <name evidence="1" type="ORF">BpHYR1_037791</name>
</gene>
<name>A0A3M7PAA2_BRAPC</name>
<protein>
    <submittedName>
        <fullName evidence="1">Uncharacterized protein</fullName>
    </submittedName>
</protein>
<proteinExistence type="predicted"/>
<keyword evidence="2" id="KW-1185">Reference proteome</keyword>
<dbReference type="EMBL" id="REGN01012314">
    <property type="protein sequence ID" value="RMZ96016.1"/>
    <property type="molecule type" value="Genomic_DNA"/>
</dbReference>
<evidence type="ECO:0000313" key="2">
    <source>
        <dbReference type="Proteomes" id="UP000276133"/>
    </source>
</evidence>
<comment type="caution">
    <text evidence="1">The sequence shown here is derived from an EMBL/GenBank/DDBJ whole genome shotgun (WGS) entry which is preliminary data.</text>
</comment>
<organism evidence="1 2">
    <name type="scientific">Brachionus plicatilis</name>
    <name type="common">Marine rotifer</name>
    <name type="synonym">Brachionus muelleri</name>
    <dbReference type="NCBI Taxonomy" id="10195"/>
    <lineage>
        <taxon>Eukaryota</taxon>
        <taxon>Metazoa</taxon>
        <taxon>Spiralia</taxon>
        <taxon>Gnathifera</taxon>
        <taxon>Rotifera</taxon>
        <taxon>Eurotatoria</taxon>
        <taxon>Monogononta</taxon>
        <taxon>Pseudotrocha</taxon>
        <taxon>Ploima</taxon>
        <taxon>Brachionidae</taxon>
        <taxon>Brachionus</taxon>
    </lineage>
</organism>
<dbReference type="Proteomes" id="UP000276133">
    <property type="component" value="Unassembled WGS sequence"/>
</dbReference>
<dbReference type="AlphaFoldDB" id="A0A3M7PAA2"/>
<accession>A0A3M7PAA2</accession>